<feature type="transmembrane region" description="Helical" evidence="6">
    <location>
        <begin position="114"/>
        <end position="135"/>
    </location>
</feature>
<evidence type="ECO:0000259" key="7">
    <source>
        <dbReference type="PROSITE" id="PS50850"/>
    </source>
</evidence>
<proteinExistence type="predicted"/>
<protein>
    <submittedName>
        <fullName evidence="8">Major Facilitator Superfamily protein</fullName>
    </submittedName>
</protein>
<feature type="transmembrane region" description="Helical" evidence="6">
    <location>
        <begin position="89"/>
        <end position="108"/>
    </location>
</feature>
<dbReference type="PANTHER" id="PTHR43791:SF36">
    <property type="entry name" value="TRANSPORTER, PUTATIVE (AFU_ORTHOLOGUE AFUA_6G08340)-RELATED"/>
    <property type="match status" value="1"/>
</dbReference>
<dbReference type="EMBL" id="CP013232">
    <property type="protein sequence ID" value="AMO93165.1"/>
    <property type="molecule type" value="Genomic_DNA"/>
</dbReference>
<feature type="transmembrane region" description="Helical" evidence="6">
    <location>
        <begin position="281"/>
        <end position="302"/>
    </location>
</feature>
<feature type="transmembrane region" description="Helical" evidence="6">
    <location>
        <begin position="402"/>
        <end position="424"/>
    </location>
</feature>
<feature type="transmembrane region" description="Helical" evidence="6">
    <location>
        <begin position="147"/>
        <end position="169"/>
    </location>
</feature>
<evidence type="ECO:0000256" key="1">
    <source>
        <dbReference type="ARBA" id="ARBA00004141"/>
    </source>
</evidence>
<evidence type="ECO:0000313" key="8">
    <source>
        <dbReference type="EMBL" id="AMO93165.1"/>
    </source>
</evidence>
<dbReference type="PANTHER" id="PTHR43791">
    <property type="entry name" value="PERMEASE-RELATED"/>
    <property type="match status" value="1"/>
</dbReference>
<feature type="transmembrane region" description="Helical" evidence="6">
    <location>
        <begin position="372"/>
        <end position="396"/>
    </location>
</feature>
<feature type="transmembrane region" description="Helical" evidence="6">
    <location>
        <begin position="340"/>
        <end position="360"/>
    </location>
</feature>
<dbReference type="Gene3D" id="1.20.1250.20">
    <property type="entry name" value="MFS general substrate transporter like domains"/>
    <property type="match status" value="2"/>
</dbReference>
<dbReference type="GO" id="GO:0016020">
    <property type="term" value="C:membrane"/>
    <property type="evidence" value="ECO:0007669"/>
    <property type="project" value="UniProtKB-SubCell"/>
</dbReference>
<keyword evidence="4 6" id="KW-1133">Transmembrane helix</keyword>
<dbReference type="RefSeq" id="WP_061542169.1">
    <property type="nucleotide sequence ID" value="NZ_CP013232.1"/>
</dbReference>
<feature type="transmembrane region" description="Helical" evidence="6">
    <location>
        <begin position="58"/>
        <end position="77"/>
    </location>
</feature>
<gene>
    <name evidence="8" type="ORF">CFter6_0434</name>
</gene>
<accession>A0A127P687</accession>
<dbReference type="InterPro" id="IPR020846">
    <property type="entry name" value="MFS_dom"/>
</dbReference>
<evidence type="ECO:0000313" key="9">
    <source>
        <dbReference type="Proteomes" id="UP000072421"/>
    </source>
</evidence>
<comment type="subcellular location">
    <subcellularLocation>
        <location evidence="1">Membrane</location>
        <topology evidence="1">Multi-pass membrane protein</topology>
    </subcellularLocation>
</comment>
<dbReference type="OrthoDB" id="5441967at2"/>
<feature type="domain" description="Major facilitator superfamily (MFS) profile" evidence="7">
    <location>
        <begin position="23"/>
        <end position="429"/>
    </location>
</feature>
<dbReference type="InterPro" id="IPR036259">
    <property type="entry name" value="MFS_trans_sf"/>
</dbReference>
<feature type="transmembrane region" description="Helical" evidence="6">
    <location>
        <begin position="181"/>
        <end position="203"/>
    </location>
</feature>
<feature type="transmembrane region" description="Helical" evidence="6">
    <location>
        <begin position="249"/>
        <end position="269"/>
    </location>
</feature>
<keyword evidence="2" id="KW-0813">Transport</keyword>
<dbReference type="SUPFAM" id="SSF103473">
    <property type="entry name" value="MFS general substrate transporter"/>
    <property type="match status" value="1"/>
</dbReference>
<dbReference type="GO" id="GO:0022857">
    <property type="term" value="F:transmembrane transporter activity"/>
    <property type="evidence" value="ECO:0007669"/>
    <property type="project" value="InterPro"/>
</dbReference>
<dbReference type="CDD" id="cd17319">
    <property type="entry name" value="MFS_ExuT_GudP_like"/>
    <property type="match status" value="1"/>
</dbReference>
<keyword evidence="5 6" id="KW-0472">Membrane</keyword>
<evidence type="ECO:0000256" key="2">
    <source>
        <dbReference type="ARBA" id="ARBA00022448"/>
    </source>
</evidence>
<evidence type="ECO:0000256" key="4">
    <source>
        <dbReference type="ARBA" id="ARBA00022989"/>
    </source>
</evidence>
<dbReference type="Proteomes" id="UP000072421">
    <property type="component" value="Chromosome"/>
</dbReference>
<dbReference type="PATRIC" id="fig|158899.10.peg.433"/>
<dbReference type="Pfam" id="PF07690">
    <property type="entry name" value="MFS_1"/>
    <property type="match status" value="1"/>
</dbReference>
<evidence type="ECO:0000256" key="6">
    <source>
        <dbReference type="SAM" id="Phobius"/>
    </source>
</evidence>
<dbReference type="PROSITE" id="PS50850">
    <property type="entry name" value="MFS"/>
    <property type="match status" value="1"/>
</dbReference>
<keyword evidence="3 6" id="KW-0812">Transmembrane</keyword>
<reference evidence="8 9" key="1">
    <citation type="submission" date="2015-11" db="EMBL/GenBank/DDBJ databases">
        <title>Exploring the genomic traits of fungus-feeding bacterial genus Collimonas.</title>
        <authorList>
            <person name="Song C."/>
            <person name="Schmidt R."/>
            <person name="de Jager V."/>
            <person name="Krzyzanowska D."/>
            <person name="Jongedijk E."/>
            <person name="Cankar K."/>
            <person name="Beekwilder J."/>
            <person name="van Veen A."/>
            <person name="de Boer W."/>
            <person name="van Veen J.A."/>
            <person name="Garbeva P."/>
        </authorList>
    </citation>
    <scope>NUCLEOTIDE SEQUENCE [LARGE SCALE GENOMIC DNA]</scope>
    <source>
        <strain evidence="8 9">Ter6</strain>
    </source>
</reference>
<evidence type="ECO:0000256" key="3">
    <source>
        <dbReference type="ARBA" id="ARBA00022692"/>
    </source>
</evidence>
<sequence length="441" mass="48075">METTIKNINSLEKETMRKVILRIIPFLMVCYLLAFIDRGNIGMAALQMNHDLGISPKAYGFASSLFFISYFIFEVPSNLALQKFGARKWIARIMVTWGLVSASTAFVQGGPSLFVLRFFLGAAEAGFFPGVLLYLTYWVPSAYRARIVAIFMVSIPAASFIGSPISAMLLQIDGTLGLHGWQWLFILEGLPTVLLGFVCLFFLTDRPEQAHWLGTEQRDWLSARIQKERAESKLISHVSLWKLFRSKEVLGMALVCSTASGAGTVLGVWQPQLIKSFGLTVMQTGMVNAIPYLLASVIMVLWGRHSDRRNERRWHTAIPLLMIGGGMVCAQLTSALLPTIALLSCVLIGAYSFKGPFWALASGWLASGSAAAGLAGINAASNLIGGGLMVNVYGWIKAETGSYALALLPLAILAMMSVICLLILDYQANRSSPVVGCTKTV</sequence>
<feature type="transmembrane region" description="Helical" evidence="6">
    <location>
        <begin position="20"/>
        <end position="38"/>
    </location>
</feature>
<dbReference type="FunFam" id="1.20.1250.20:FF:000018">
    <property type="entry name" value="MFS transporter permease"/>
    <property type="match status" value="1"/>
</dbReference>
<dbReference type="AlphaFoldDB" id="A0A127P687"/>
<dbReference type="InterPro" id="IPR011701">
    <property type="entry name" value="MFS"/>
</dbReference>
<organism evidence="8">
    <name type="scientific">Collimonas fungivorans</name>
    <dbReference type="NCBI Taxonomy" id="158899"/>
    <lineage>
        <taxon>Bacteria</taxon>
        <taxon>Pseudomonadati</taxon>
        <taxon>Pseudomonadota</taxon>
        <taxon>Betaproteobacteria</taxon>
        <taxon>Burkholderiales</taxon>
        <taxon>Oxalobacteraceae</taxon>
        <taxon>Collimonas</taxon>
    </lineage>
</organism>
<evidence type="ECO:0000256" key="5">
    <source>
        <dbReference type="ARBA" id="ARBA00023136"/>
    </source>
</evidence>
<name>A0A127P687_9BURK</name>